<proteinExistence type="predicted"/>
<feature type="chain" id="PRO_5043831259" evidence="1">
    <location>
        <begin position="17"/>
        <end position="191"/>
    </location>
</feature>
<reference evidence="2 3" key="1">
    <citation type="journal article" date="2021" name="Elife">
        <title>Chloroplast acquisition without the gene transfer in kleptoplastic sea slugs, Plakobranchus ocellatus.</title>
        <authorList>
            <person name="Maeda T."/>
            <person name="Takahashi S."/>
            <person name="Yoshida T."/>
            <person name="Shimamura S."/>
            <person name="Takaki Y."/>
            <person name="Nagai Y."/>
            <person name="Toyoda A."/>
            <person name="Suzuki Y."/>
            <person name="Arimoto A."/>
            <person name="Ishii H."/>
            <person name="Satoh N."/>
            <person name="Nishiyama T."/>
            <person name="Hasebe M."/>
            <person name="Maruyama T."/>
            <person name="Minagawa J."/>
            <person name="Obokata J."/>
            <person name="Shigenobu S."/>
        </authorList>
    </citation>
    <scope>NUCLEOTIDE SEQUENCE [LARGE SCALE GENOMIC DNA]</scope>
</reference>
<keyword evidence="1" id="KW-0732">Signal</keyword>
<evidence type="ECO:0000256" key="1">
    <source>
        <dbReference type="SAM" id="SignalP"/>
    </source>
</evidence>
<sequence>MPSVFTLLQQTLLCWAGHVIRMSVERLPKRILYGELQSEAHSHGGQMKIFKDTLKALIKDLHFDLTLWEALAQNRSAWCRPVIKGVKTYEQQRLQQRPNEQHKRLWPTVIQLLRLQLHHGLAPTTTETLGLGLASSAASEPTDDSTLQMTTDEDGHLLQRRTKTNTSILLTACGFCSGLNCTSVASQNAKC</sequence>
<name>A0AAV4FIA6_9GAST</name>
<accession>A0AAV4FIA6</accession>
<evidence type="ECO:0000313" key="2">
    <source>
        <dbReference type="EMBL" id="GFR73162.1"/>
    </source>
</evidence>
<protein>
    <submittedName>
        <fullName evidence="2">Uncharacterized protein</fullName>
    </submittedName>
</protein>
<gene>
    <name evidence="2" type="ORF">ElyMa_005723200</name>
</gene>
<organism evidence="2 3">
    <name type="scientific">Elysia marginata</name>
    <dbReference type="NCBI Taxonomy" id="1093978"/>
    <lineage>
        <taxon>Eukaryota</taxon>
        <taxon>Metazoa</taxon>
        <taxon>Spiralia</taxon>
        <taxon>Lophotrochozoa</taxon>
        <taxon>Mollusca</taxon>
        <taxon>Gastropoda</taxon>
        <taxon>Heterobranchia</taxon>
        <taxon>Euthyneura</taxon>
        <taxon>Panpulmonata</taxon>
        <taxon>Sacoglossa</taxon>
        <taxon>Placobranchoidea</taxon>
        <taxon>Plakobranchidae</taxon>
        <taxon>Elysia</taxon>
    </lineage>
</organism>
<comment type="caution">
    <text evidence="2">The sequence shown here is derived from an EMBL/GenBank/DDBJ whole genome shotgun (WGS) entry which is preliminary data.</text>
</comment>
<dbReference type="Proteomes" id="UP000762676">
    <property type="component" value="Unassembled WGS sequence"/>
</dbReference>
<dbReference type="AlphaFoldDB" id="A0AAV4FIA6"/>
<keyword evidence="3" id="KW-1185">Reference proteome</keyword>
<evidence type="ECO:0000313" key="3">
    <source>
        <dbReference type="Proteomes" id="UP000762676"/>
    </source>
</evidence>
<feature type="signal peptide" evidence="1">
    <location>
        <begin position="1"/>
        <end position="16"/>
    </location>
</feature>
<dbReference type="EMBL" id="BMAT01011459">
    <property type="protein sequence ID" value="GFR73162.1"/>
    <property type="molecule type" value="Genomic_DNA"/>
</dbReference>